<reference evidence="3" key="1">
    <citation type="journal article" date="2017" name="Proc. Natl. Acad. Sci. U.S.A.">
        <title>Simulation of Deepwater Horizon oil plume reveals substrate specialization within a complex community of hydrocarbon-degraders.</title>
        <authorList>
            <person name="Hu P."/>
            <person name="Dubinsky E.A."/>
            <person name="Probst A.J."/>
            <person name="Wang J."/>
            <person name="Sieber C.M.K."/>
            <person name="Tom L.M."/>
            <person name="Gardinali P."/>
            <person name="Banfield J.F."/>
            <person name="Atlas R.M."/>
            <person name="Andersen G.L."/>
        </authorList>
    </citation>
    <scope>NUCLEOTIDE SEQUENCE [LARGE SCALE GENOMIC DNA]</scope>
</reference>
<keyword evidence="1" id="KW-0472">Membrane</keyword>
<evidence type="ECO:0000313" key="2">
    <source>
        <dbReference type="EMBL" id="OUR97885.1"/>
    </source>
</evidence>
<proteinExistence type="predicted"/>
<dbReference type="Proteomes" id="UP000196531">
    <property type="component" value="Unassembled WGS sequence"/>
</dbReference>
<evidence type="ECO:0000313" key="3">
    <source>
        <dbReference type="Proteomes" id="UP000196531"/>
    </source>
</evidence>
<comment type="caution">
    <text evidence="2">The sequence shown here is derived from an EMBL/GenBank/DDBJ whole genome shotgun (WGS) entry which is preliminary data.</text>
</comment>
<keyword evidence="1" id="KW-1133">Transmembrane helix</keyword>
<dbReference type="EMBL" id="MAAO01000005">
    <property type="protein sequence ID" value="OUR97885.1"/>
    <property type="molecule type" value="Genomic_DNA"/>
</dbReference>
<sequence>MSKVQHIEESEKEQKPYWERWGEIIMIFVIKYAPNWLKNSFKKIDKKIDGGLSFFMRHWGKTPFMIAMSKKVQYLGIEKLWDKGPKAFIYFFLFYLIRDTILYIIIPIFFAKVTTS</sequence>
<keyword evidence="1" id="KW-0812">Transmembrane</keyword>
<dbReference type="AlphaFoldDB" id="A0A1Y5FGC2"/>
<name>A0A1Y5FGC2_9BACT</name>
<protein>
    <submittedName>
        <fullName evidence="2">Uncharacterized protein</fullName>
    </submittedName>
</protein>
<organism evidence="2 3">
    <name type="scientific">Halobacteriovorax marinus</name>
    <dbReference type="NCBI Taxonomy" id="97084"/>
    <lineage>
        <taxon>Bacteria</taxon>
        <taxon>Pseudomonadati</taxon>
        <taxon>Bdellovibrionota</taxon>
        <taxon>Bacteriovoracia</taxon>
        <taxon>Bacteriovoracales</taxon>
        <taxon>Halobacteriovoraceae</taxon>
        <taxon>Halobacteriovorax</taxon>
    </lineage>
</organism>
<accession>A0A1Y5FGC2</accession>
<evidence type="ECO:0000256" key="1">
    <source>
        <dbReference type="SAM" id="Phobius"/>
    </source>
</evidence>
<gene>
    <name evidence="2" type="ORF">A9Q84_06725</name>
</gene>
<feature type="transmembrane region" description="Helical" evidence="1">
    <location>
        <begin position="87"/>
        <end position="110"/>
    </location>
</feature>